<reference evidence="1" key="1">
    <citation type="submission" date="2018-05" db="EMBL/GenBank/DDBJ databases">
        <authorList>
            <person name="Lanie J.A."/>
            <person name="Ng W.-L."/>
            <person name="Kazmierczak K.M."/>
            <person name="Andrzejewski T.M."/>
            <person name="Davidsen T.M."/>
            <person name="Wayne K.J."/>
            <person name="Tettelin H."/>
            <person name="Glass J.I."/>
            <person name="Rusch D."/>
            <person name="Podicherti R."/>
            <person name="Tsui H.-C.T."/>
            <person name="Winkler M.E."/>
        </authorList>
    </citation>
    <scope>NUCLEOTIDE SEQUENCE</scope>
</reference>
<dbReference type="AlphaFoldDB" id="A0A382BT09"/>
<sequence length="107" mass="11395">MSTIAKKTTSLFIAICALSTLFAQDDANKHEKYGTTEQIREAVPSFLHQDYAPNSRSTDVTITCDGGSWQSEVSWEILNDAGTVVVSGGAPYADAASLDDGTYTVNG</sequence>
<name>A0A382BT09_9ZZZZ</name>
<dbReference type="EMBL" id="UINC01031233">
    <property type="protein sequence ID" value="SVB16958.1"/>
    <property type="molecule type" value="Genomic_DNA"/>
</dbReference>
<proteinExistence type="predicted"/>
<accession>A0A382BT09</accession>
<protein>
    <submittedName>
        <fullName evidence="1">Uncharacterized protein</fullName>
    </submittedName>
</protein>
<organism evidence="1">
    <name type="scientific">marine metagenome</name>
    <dbReference type="NCBI Taxonomy" id="408172"/>
    <lineage>
        <taxon>unclassified sequences</taxon>
        <taxon>metagenomes</taxon>
        <taxon>ecological metagenomes</taxon>
    </lineage>
</organism>
<feature type="non-terminal residue" evidence="1">
    <location>
        <position position="107"/>
    </location>
</feature>
<gene>
    <name evidence="1" type="ORF">METZ01_LOCUS169812</name>
</gene>
<evidence type="ECO:0000313" key="1">
    <source>
        <dbReference type="EMBL" id="SVB16958.1"/>
    </source>
</evidence>